<dbReference type="InterPro" id="IPR036047">
    <property type="entry name" value="F-box-like_dom_sf"/>
</dbReference>
<sequence length="353" mass="40398">MSEKDWFLPQEIIFKIFLYLPGSSLIKFQILSKSFRSMIRSCYFIESQLNHASSSTKPPIVLLFYSNYISLVETKTWIVTNNLSLNPSYKESRFGGSCNGLICLYDGSSRVVSVINPTTREYLTPPRPSNLLQYGLFSYTIGFVSSSKEYKLVYLCMNEGEPHLEVCCIGDKSWRQVAIGNCPVSRFNGELLPCGILSHGALFWLGFGSYNKVWLIRFDLKEEKVTYINLNIEPFERKSNDFMLGELGGEVCLTIMPDFVFPKEKEMHLLIFDGKSDFSQKMKLMVPRHSYMMPLFISGQKILLQDQCFDAGLYYYDLSNCSCEKVFVADYDFCYSAHPHIDSLVSFGGARAR</sequence>
<protein>
    <submittedName>
        <fullName evidence="2">Putative F-box protein</fullName>
    </submittedName>
</protein>
<dbReference type="Pfam" id="PF08268">
    <property type="entry name" value="FBA_3"/>
    <property type="match status" value="1"/>
</dbReference>
<dbReference type="InterPro" id="IPR017451">
    <property type="entry name" value="F-box-assoc_interact_dom"/>
</dbReference>
<accession>A0A833R7Z3</accession>
<dbReference type="Pfam" id="PF00646">
    <property type="entry name" value="F-box"/>
    <property type="match status" value="1"/>
</dbReference>
<dbReference type="InterPro" id="IPR001810">
    <property type="entry name" value="F-box_dom"/>
</dbReference>
<dbReference type="PANTHER" id="PTHR31672">
    <property type="entry name" value="BNACNNG10540D PROTEIN"/>
    <property type="match status" value="1"/>
</dbReference>
<gene>
    <name evidence="2" type="ORF">FCM35_KLT02882</name>
</gene>
<dbReference type="NCBIfam" id="TIGR01640">
    <property type="entry name" value="F_box_assoc_1"/>
    <property type="match status" value="1"/>
</dbReference>
<dbReference type="InterPro" id="IPR050796">
    <property type="entry name" value="SCF_F-box_component"/>
</dbReference>
<name>A0A833R7Z3_9POAL</name>
<dbReference type="OrthoDB" id="591557at2759"/>
<dbReference type="SMART" id="SM00256">
    <property type="entry name" value="FBOX"/>
    <property type="match status" value="1"/>
</dbReference>
<comment type="caution">
    <text evidence="2">The sequence shown here is derived from an EMBL/GenBank/DDBJ whole genome shotgun (WGS) entry which is preliminary data.</text>
</comment>
<feature type="domain" description="F-box" evidence="1">
    <location>
        <begin position="8"/>
        <end position="48"/>
    </location>
</feature>
<organism evidence="2 3">
    <name type="scientific">Carex littledalei</name>
    <dbReference type="NCBI Taxonomy" id="544730"/>
    <lineage>
        <taxon>Eukaryota</taxon>
        <taxon>Viridiplantae</taxon>
        <taxon>Streptophyta</taxon>
        <taxon>Embryophyta</taxon>
        <taxon>Tracheophyta</taxon>
        <taxon>Spermatophyta</taxon>
        <taxon>Magnoliopsida</taxon>
        <taxon>Liliopsida</taxon>
        <taxon>Poales</taxon>
        <taxon>Cyperaceae</taxon>
        <taxon>Cyperoideae</taxon>
        <taxon>Cariceae</taxon>
        <taxon>Carex</taxon>
        <taxon>Carex subgen. Euthyceras</taxon>
    </lineage>
</organism>
<evidence type="ECO:0000313" key="2">
    <source>
        <dbReference type="EMBL" id="KAF3331476.1"/>
    </source>
</evidence>
<reference evidence="2" key="1">
    <citation type="submission" date="2020-01" db="EMBL/GenBank/DDBJ databases">
        <title>Genome sequence of Kobresia littledalei, the first chromosome-level genome in the family Cyperaceae.</title>
        <authorList>
            <person name="Qu G."/>
        </authorList>
    </citation>
    <scope>NUCLEOTIDE SEQUENCE</scope>
    <source>
        <strain evidence="2">C.B.Clarke</strain>
        <tissue evidence="2">Leaf</tissue>
    </source>
</reference>
<dbReference type="PROSITE" id="PS50181">
    <property type="entry name" value="FBOX"/>
    <property type="match status" value="1"/>
</dbReference>
<dbReference type="Proteomes" id="UP000623129">
    <property type="component" value="Unassembled WGS sequence"/>
</dbReference>
<dbReference type="InterPro" id="IPR013187">
    <property type="entry name" value="F-box-assoc_dom_typ3"/>
</dbReference>
<keyword evidence="3" id="KW-1185">Reference proteome</keyword>
<evidence type="ECO:0000259" key="1">
    <source>
        <dbReference type="PROSITE" id="PS50181"/>
    </source>
</evidence>
<dbReference type="EMBL" id="SWLB01000012">
    <property type="protein sequence ID" value="KAF3331476.1"/>
    <property type="molecule type" value="Genomic_DNA"/>
</dbReference>
<proteinExistence type="predicted"/>
<evidence type="ECO:0000313" key="3">
    <source>
        <dbReference type="Proteomes" id="UP000623129"/>
    </source>
</evidence>
<dbReference type="AlphaFoldDB" id="A0A833R7Z3"/>
<dbReference type="SUPFAM" id="SSF81383">
    <property type="entry name" value="F-box domain"/>
    <property type="match status" value="1"/>
</dbReference>